<proteinExistence type="inferred from homology"/>
<dbReference type="RefSeq" id="WP_014184707.1">
    <property type="nucleotide sequence ID" value="NC_016584.1"/>
</dbReference>
<dbReference type="KEGG" id="dor:Desor_2303"/>
<evidence type="ECO:0000256" key="3">
    <source>
        <dbReference type="PIRSR" id="PIRSR016184-1"/>
    </source>
</evidence>
<dbReference type="STRING" id="768706.Desor_2303"/>
<gene>
    <name evidence="4" type="ordered locus">Desor_2303</name>
</gene>
<protein>
    <submittedName>
        <fullName evidence="4">Phenazine biosynthesis protein PhzF family</fullName>
    </submittedName>
</protein>
<dbReference type="Gene3D" id="3.10.310.10">
    <property type="entry name" value="Diaminopimelate Epimerase, Chain A, domain 1"/>
    <property type="match status" value="2"/>
</dbReference>
<dbReference type="eggNOG" id="COG0384">
    <property type="taxonomic scope" value="Bacteria"/>
</dbReference>
<evidence type="ECO:0000313" key="4">
    <source>
        <dbReference type="EMBL" id="AET67898.1"/>
    </source>
</evidence>
<comment type="similarity">
    <text evidence="1">Belongs to the PhzF family.</text>
</comment>
<dbReference type="AlphaFoldDB" id="G7WDC9"/>
<dbReference type="PIRSF" id="PIRSF016184">
    <property type="entry name" value="PhzC_PhzF"/>
    <property type="match status" value="1"/>
</dbReference>
<evidence type="ECO:0000313" key="5">
    <source>
        <dbReference type="Proteomes" id="UP000006346"/>
    </source>
</evidence>
<dbReference type="HOGENOM" id="CLU_048756_0_2_9"/>
<keyword evidence="5" id="KW-1185">Reference proteome</keyword>
<dbReference type="PATRIC" id="fig|768706.3.peg.2313"/>
<reference evidence="5" key="1">
    <citation type="submission" date="2011-11" db="EMBL/GenBank/DDBJ databases">
        <title>Complete sequence of Desulfosporosinus orientis DSM 765.</title>
        <authorList>
            <person name="Lucas S."/>
            <person name="Han J."/>
            <person name="Lapidus A."/>
            <person name="Cheng J.-F."/>
            <person name="Goodwin L."/>
            <person name="Pitluck S."/>
            <person name="Peters L."/>
            <person name="Ovchinnikova G."/>
            <person name="Teshima H."/>
            <person name="Detter J.C."/>
            <person name="Han C."/>
            <person name="Tapia R."/>
            <person name="Land M."/>
            <person name="Hauser L."/>
            <person name="Kyrpides N."/>
            <person name="Ivanova N."/>
            <person name="Pagani I."/>
            <person name="Pester M."/>
            <person name="Spring S."/>
            <person name="Ollivier B."/>
            <person name="Rattei T."/>
            <person name="Klenk H.-P."/>
            <person name="Wagner M."/>
            <person name="Loy A."/>
            <person name="Woyke T."/>
        </authorList>
    </citation>
    <scope>NUCLEOTIDE SEQUENCE [LARGE SCALE GENOMIC DNA]</scope>
    <source>
        <strain evidence="5">ATCC 19365 / DSM 765 / NCIMB 8382 / VKM B-1628</strain>
    </source>
</reference>
<dbReference type="InterPro" id="IPR003719">
    <property type="entry name" value="Phenazine_PhzF-like"/>
</dbReference>
<keyword evidence="2" id="KW-0413">Isomerase</keyword>
<evidence type="ECO:0000256" key="2">
    <source>
        <dbReference type="ARBA" id="ARBA00023235"/>
    </source>
</evidence>
<reference evidence="4 5" key="2">
    <citation type="journal article" date="2012" name="J. Bacteriol.">
        <title>Complete genome sequences of Desulfosporosinus orientis DSM765T, Desulfosporosinus youngiae DSM17734T, Desulfosporosinus meridiei DSM13257T, and Desulfosporosinus acidiphilus DSM22704T.</title>
        <authorList>
            <person name="Pester M."/>
            <person name="Brambilla E."/>
            <person name="Alazard D."/>
            <person name="Rattei T."/>
            <person name="Weinmaier T."/>
            <person name="Han J."/>
            <person name="Lucas S."/>
            <person name="Lapidus A."/>
            <person name="Cheng J.F."/>
            <person name="Goodwin L."/>
            <person name="Pitluck S."/>
            <person name="Peters L."/>
            <person name="Ovchinnikova G."/>
            <person name="Teshima H."/>
            <person name="Detter J.C."/>
            <person name="Han C.S."/>
            <person name="Tapia R."/>
            <person name="Land M.L."/>
            <person name="Hauser L."/>
            <person name="Kyrpides N.C."/>
            <person name="Ivanova N.N."/>
            <person name="Pagani I."/>
            <person name="Huntmann M."/>
            <person name="Wei C.L."/>
            <person name="Davenport K.W."/>
            <person name="Daligault H."/>
            <person name="Chain P.S."/>
            <person name="Chen A."/>
            <person name="Mavromatis K."/>
            <person name="Markowitz V."/>
            <person name="Szeto E."/>
            <person name="Mikhailova N."/>
            <person name="Pati A."/>
            <person name="Wagner M."/>
            <person name="Woyke T."/>
            <person name="Ollivier B."/>
            <person name="Klenk H.P."/>
            <person name="Spring S."/>
            <person name="Loy A."/>
        </authorList>
    </citation>
    <scope>NUCLEOTIDE SEQUENCE [LARGE SCALE GENOMIC DNA]</scope>
    <source>
        <strain evidence="5">ATCC 19365 / DSM 765 / NCIMB 8382 / VKM B-1628</strain>
    </source>
</reference>
<accession>G7WDC9</accession>
<dbReference type="PANTHER" id="PTHR13774">
    <property type="entry name" value="PHENAZINE BIOSYNTHESIS PROTEIN"/>
    <property type="match status" value="1"/>
</dbReference>
<dbReference type="SUPFAM" id="SSF54506">
    <property type="entry name" value="Diaminopimelate epimerase-like"/>
    <property type="match status" value="1"/>
</dbReference>
<sequence length="291" mass="31976">MKINVYTLNSFAKTKEGGNPAGVVMNADSLSAEEMIKIAGVLGFSETAFVLQSNVADFKVRFFTPNEEVDLCGHATIATFYAMSSLNLLKQGKYNQETRAGILGIEIHNDSFVMMDQSIPVFSEVIDKDELADSLNISTFQISEDLLAQVVSTGLRDIIVPVKRIEILDAIKPDMEKVKKISQKYNTVGYHVFSLESTYGANAYCRNFAPLYDIPEESATGTSSGALACYLYHYGKISEEEAANLIFKQGYSMKKPSEIRVSLTVKGNEILEVKVGGSAMNLSLAEIEINK</sequence>
<organism evidence="4 5">
    <name type="scientific">Desulfosporosinus orientis (strain ATCC 19365 / DSM 765 / NCIMB 8382 / VKM B-1628 / Singapore I)</name>
    <name type="common">Desulfotomaculum orientis</name>
    <dbReference type="NCBI Taxonomy" id="768706"/>
    <lineage>
        <taxon>Bacteria</taxon>
        <taxon>Bacillati</taxon>
        <taxon>Bacillota</taxon>
        <taxon>Clostridia</taxon>
        <taxon>Eubacteriales</taxon>
        <taxon>Desulfitobacteriaceae</taxon>
        <taxon>Desulfosporosinus</taxon>
    </lineage>
</organism>
<dbReference type="GO" id="GO:0005737">
    <property type="term" value="C:cytoplasm"/>
    <property type="evidence" value="ECO:0007669"/>
    <property type="project" value="TreeGrafter"/>
</dbReference>
<dbReference type="PANTHER" id="PTHR13774:SF39">
    <property type="entry name" value="BIOSYNTHESIS PROTEIN, PUTATIVE-RELATED"/>
    <property type="match status" value="1"/>
</dbReference>
<dbReference type="Pfam" id="PF02567">
    <property type="entry name" value="PhzC-PhzF"/>
    <property type="match status" value="1"/>
</dbReference>
<evidence type="ECO:0000256" key="1">
    <source>
        <dbReference type="ARBA" id="ARBA00008270"/>
    </source>
</evidence>
<name>G7WDC9_DESOD</name>
<dbReference type="EMBL" id="CP003108">
    <property type="protein sequence ID" value="AET67898.1"/>
    <property type="molecule type" value="Genomic_DNA"/>
</dbReference>
<dbReference type="OrthoDB" id="9788221at2"/>
<dbReference type="Proteomes" id="UP000006346">
    <property type="component" value="Chromosome"/>
</dbReference>
<dbReference type="NCBIfam" id="TIGR00654">
    <property type="entry name" value="PhzF_family"/>
    <property type="match status" value="1"/>
</dbReference>
<feature type="active site" evidence="3">
    <location>
        <position position="46"/>
    </location>
</feature>
<dbReference type="GO" id="GO:0016853">
    <property type="term" value="F:isomerase activity"/>
    <property type="evidence" value="ECO:0007669"/>
    <property type="project" value="UniProtKB-KW"/>
</dbReference>